<dbReference type="Pfam" id="PF18733">
    <property type="entry name" value="HEPN_LA2681"/>
    <property type="match status" value="1"/>
</dbReference>
<protein>
    <recommendedName>
        <fullName evidence="1">LA2681-like HEPN domain-containing protein</fullName>
    </recommendedName>
</protein>
<evidence type="ECO:0000259" key="1">
    <source>
        <dbReference type="Pfam" id="PF18733"/>
    </source>
</evidence>
<dbReference type="SUPFAM" id="SSF48439">
    <property type="entry name" value="Protein prenylyltransferase"/>
    <property type="match status" value="1"/>
</dbReference>
<sequence length="531" mass="61640">MVGDLFVEKHRAIYALLDVGDFSMAFTKALELLKTIEASNGNDNTEYYLKLFNMAGSFIDIGSMKADIEIVTIGYKLMNDHQSKMLELIPDSDFYYNFANAKSSMISEPNSFNHTFDTIEELVQLKHLYWKALKATVTTKNESPYELIVNLANSLKRQFRLVEALRLYDKALSLNYQCTQAWVNRSETLLMLNTITSSHSLQMLDQIVSGYREASKGAEIPDSWANYYLDLAQYHQKKIDELCLKENITRNNEDSHETEAEFNELSDYRKYCLENHLSLSEHGLYCHCAGSARDDLTIPNLSGVTGDFIVPMEMVLNRLKSEFSFARKLYYDYLTQEQNEDLLHESCFSELFNDELLGVDVEKLRTSFRLCFGILDKIGVAVCELFDLYPSNRNVSFQSFWQLDRDKRREKFEAVRSPGLLALYSIASDLNDRKDGEWAFFKAWRNDLEHKFVVVHKGDKPNDLYNSYCFVDDMAFIKESDFINSLEHMLQITRSAIFSFTLMVRHEGTREIDDNSIILSQSMNRQDFKDW</sequence>
<evidence type="ECO:0000313" key="2">
    <source>
        <dbReference type="EMBL" id="PQJ62665.1"/>
    </source>
</evidence>
<dbReference type="InterPro" id="IPR040826">
    <property type="entry name" value="HEPN_LA2681"/>
</dbReference>
<dbReference type="Proteomes" id="UP000238730">
    <property type="component" value="Unassembled WGS sequence"/>
</dbReference>
<gene>
    <name evidence="2" type="ORF">BTO08_20785</name>
</gene>
<dbReference type="InterPro" id="IPR011990">
    <property type="entry name" value="TPR-like_helical_dom_sf"/>
</dbReference>
<feature type="domain" description="LA2681-like HEPN" evidence="1">
    <location>
        <begin position="310"/>
        <end position="507"/>
    </location>
</feature>
<dbReference type="Gene3D" id="1.25.40.10">
    <property type="entry name" value="Tetratricopeptide repeat domain"/>
    <property type="match status" value="1"/>
</dbReference>
<dbReference type="RefSeq" id="WP_105062454.1">
    <property type="nucleotide sequence ID" value="NZ_MSCJ01000003.1"/>
</dbReference>
<reference evidence="2 3" key="1">
    <citation type="submission" date="2016-12" db="EMBL/GenBank/DDBJ databases">
        <title>Diversity of luminous bacteria.</title>
        <authorList>
            <person name="Yoshizawa S."/>
            <person name="Kogure K."/>
        </authorList>
    </citation>
    <scope>NUCLEOTIDE SEQUENCE [LARGE SCALE GENOMIC DNA]</scope>
    <source>
        <strain evidence="2 3">LC1-200</strain>
    </source>
</reference>
<name>A0A2S7VL49_PHOAN</name>
<evidence type="ECO:0000313" key="3">
    <source>
        <dbReference type="Proteomes" id="UP000238730"/>
    </source>
</evidence>
<dbReference type="AlphaFoldDB" id="A0A2S7VL49"/>
<organism evidence="2 3">
    <name type="scientific">Photobacterium angustum</name>
    <dbReference type="NCBI Taxonomy" id="661"/>
    <lineage>
        <taxon>Bacteria</taxon>
        <taxon>Pseudomonadati</taxon>
        <taxon>Pseudomonadota</taxon>
        <taxon>Gammaproteobacteria</taxon>
        <taxon>Vibrionales</taxon>
        <taxon>Vibrionaceae</taxon>
        <taxon>Photobacterium</taxon>
    </lineage>
</organism>
<dbReference type="OrthoDB" id="108555at2"/>
<proteinExistence type="predicted"/>
<accession>A0A2S7VL49</accession>
<comment type="caution">
    <text evidence="2">The sequence shown here is derived from an EMBL/GenBank/DDBJ whole genome shotgun (WGS) entry which is preliminary data.</text>
</comment>
<dbReference type="EMBL" id="MSCJ01000003">
    <property type="protein sequence ID" value="PQJ62665.1"/>
    <property type="molecule type" value="Genomic_DNA"/>
</dbReference>